<dbReference type="GO" id="GO:0008478">
    <property type="term" value="F:pyridoxal kinase activity"/>
    <property type="evidence" value="ECO:0007669"/>
    <property type="project" value="UniProtKB-EC"/>
</dbReference>
<evidence type="ECO:0000256" key="3">
    <source>
        <dbReference type="ARBA" id="ARBA00022741"/>
    </source>
</evidence>
<dbReference type="InterPro" id="IPR029056">
    <property type="entry name" value="Ribokinase-like"/>
</dbReference>
<evidence type="ECO:0000313" key="8">
    <source>
        <dbReference type="Proteomes" id="UP000184442"/>
    </source>
</evidence>
<dbReference type="EMBL" id="FQZS01000004">
    <property type="protein sequence ID" value="SHI51327.1"/>
    <property type="molecule type" value="Genomic_DNA"/>
</dbReference>
<gene>
    <name evidence="7" type="ORF">SAMN02745176_00500</name>
</gene>
<reference evidence="7 8" key="1">
    <citation type="submission" date="2016-11" db="EMBL/GenBank/DDBJ databases">
        <authorList>
            <person name="Jaros S."/>
            <person name="Januszkiewicz K."/>
            <person name="Wedrychowicz H."/>
        </authorList>
    </citation>
    <scope>NUCLEOTIDE SEQUENCE [LARGE SCALE GENOMIC DNA]</scope>
    <source>
        <strain evidence="7 8">DSM 19022</strain>
    </source>
</reference>
<proteinExistence type="predicted"/>
<dbReference type="NCBIfam" id="NF005491">
    <property type="entry name" value="PRK07105.1"/>
    <property type="match status" value="1"/>
</dbReference>
<dbReference type="Proteomes" id="UP000184442">
    <property type="component" value="Unassembled WGS sequence"/>
</dbReference>
<keyword evidence="8" id="KW-1185">Reference proteome</keyword>
<dbReference type="InterPro" id="IPR004625">
    <property type="entry name" value="PyrdxlKinase"/>
</dbReference>
<dbReference type="GO" id="GO:0005829">
    <property type="term" value="C:cytosol"/>
    <property type="evidence" value="ECO:0007669"/>
    <property type="project" value="TreeGrafter"/>
</dbReference>
<name>A0A1M6BRM2_9FIRM</name>
<dbReference type="PANTHER" id="PTHR10534">
    <property type="entry name" value="PYRIDOXAL KINASE"/>
    <property type="match status" value="1"/>
</dbReference>
<protein>
    <recommendedName>
        <fullName evidence="1">pyridoxal kinase</fullName>
        <ecNumber evidence="1">2.7.1.35</ecNumber>
    </recommendedName>
</protein>
<dbReference type="GO" id="GO:0005524">
    <property type="term" value="F:ATP binding"/>
    <property type="evidence" value="ECO:0007669"/>
    <property type="project" value="UniProtKB-KW"/>
</dbReference>
<dbReference type="STRING" id="1122184.SAMN02745176_00500"/>
<dbReference type="AlphaFoldDB" id="A0A1M6BRM2"/>
<sequence>MKNIIPKTAAIHGITGYGRSSISVVIPVLSSMGIQVCPLPSAVLSSHPGGFANYTFYELTNEMEQAIECWKKENIKFDCIYSGFLGSAKQIELVKRLIEYNDSNLIVIDPVMGDHGKLYKITDEDMINGMFSLIEKSYVITPNMTEACLLAGEDYDDKALDFQEVKHLLQKLSALGPANVVITGVETSNGSCGNFGYSRKDDSYWKVDYKHIPAQYPGTGDIFASALTGYIVKGLDLPSAVAKASRFVSLAVEKTYIAGTPVREGILLEDMLFELNNENNIGRGEMINE</sequence>
<feature type="domain" description="Pyridoxamine kinase/Phosphomethylpyrimidine kinase" evidence="6">
    <location>
        <begin position="73"/>
        <end position="257"/>
    </location>
</feature>
<evidence type="ECO:0000256" key="2">
    <source>
        <dbReference type="ARBA" id="ARBA00022679"/>
    </source>
</evidence>
<keyword evidence="3" id="KW-0547">Nucleotide-binding</keyword>
<dbReference type="PANTHER" id="PTHR10534:SF2">
    <property type="entry name" value="PYRIDOXAL KINASE"/>
    <property type="match status" value="1"/>
</dbReference>
<keyword evidence="4 7" id="KW-0418">Kinase</keyword>
<evidence type="ECO:0000313" key="7">
    <source>
        <dbReference type="EMBL" id="SHI51327.1"/>
    </source>
</evidence>
<keyword evidence="5" id="KW-0067">ATP-binding</keyword>
<evidence type="ECO:0000256" key="1">
    <source>
        <dbReference type="ARBA" id="ARBA00012104"/>
    </source>
</evidence>
<evidence type="ECO:0000259" key="6">
    <source>
        <dbReference type="Pfam" id="PF08543"/>
    </source>
</evidence>
<organism evidence="7 8">
    <name type="scientific">Lutispora thermophila DSM 19022</name>
    <dbReference type="NCBI Taxonomy" id="1122184"/>
    <lineage>
        <taxon>Bacteria</taxon>
        <taxon>Bacillati</taxon>
        <taxon>Bacillota</taxon>
        <taxon>Clostridia</taxon>
        <taxon>Lutisporales</taxon>
        <taxon>Lutisporaceae</taxon>
        <taxon>Lutispora</taxon>
    </lineage>
</organism>
<dbReference type="InterPro" id="IPR013749">
    <property type="entry name" value="PM/HMP-P_kinase-1"/>
</dbReference>
<dbReference type="OrthoDB" id="9800808at2"/>
<dbReference type="RefSeq" id="WP_073024182.1">
    <property type="nucleotide sequence ID" value="NZ_FQZS01000004.1"/>
</dbReference>
<accession>A0A1M6BRM2</accession>
<dbReference type="SUPFAM" id="SSF53613">
    <property type="entry name" value="Ribokinase-like"/>
    <property type="match status" value="1"/>
</dbReference>
<keyword evidence="2" id="KW-0808">Transferase</keyword>
<dbReference type="EC" id="2.7.1.35" evidence="1"/>
<evidence type="ECO:0000256" key="5">
    <source>
        <dbReference type="ARBA" id="ARBA00022840"/>
    </source>
</evidence>
<evidence type="ECO:0000256" key="4">
    <source>
        <dbReference type="ARBA" id="ARBA00022777"/>
    </source>
</evidence>
<dbReference type="GO" id="GO:0009443">
    <property type="term" value="P:pyridoxal 5'-phosphate salvage"/>
    <property type="evidence" value="ECO:0007669"/>
    <property type="project" value="InterPro"/>
</dbReference>
<dbReference type="Pfam" id="PF08543">
    <property type="entry name" value="Phos_pyr_kin"/>
    <property type="match status" value="1"/>
</dbReference>
<dbReference type="Gene3D" id="3.40.1190.20">
    <property type="match status" value="1"/>
</dbReference>
<dbReference type="CDD" id="cd01173">
    <property type="entry name" value="pyridoxal_pyridoxamine_kinase"/>
    <property type="match status" value="1"/>
</dbReference>